<dbReference type="PRINTS" id="PR00035">
    <property type="entry name" value="HTHGNTR"/>
</dbReference>
<dbReference type="InterPro" id="IPR008920">
    <property type="entry name" value="TF_FadR/GntR_C"/>
</dbReference>
<dbReference type="SUPFAM" id="SSF46785">
    <property type="entry name" value="Winged helix' DNA-binding domain"/>
    <property type="match status" value="1"/>
</dbReference>
<dbReference type="InterPro" id="IPR011711">
    <property type="entry name" value="GntR_C"/>
</dbReference>
<dbReference type="CDD" id="cd07377">
    <property type="entry name" value="WHTH_GntR"/>
    <property type="match status" value="1"/>
</dbReference>
<dbReference type="PANTHER" id="PTHR43537:SF49">
    <property type="entry name" value="TRANSCRIPTIONAL REGULATORY PROTEIN"/>
    <property type="match status" value="1"/>
</dbReference>
<evidence type="ECO:0000256" key="3">
    <source>
        <dbReference type="ARBA" id="ARBA00023163"/>
    </source>
</evidence>
<dbReference type="InterPro" id="IPR000524">
    <property type="entry name" value="Tscrpt_reg_HTH_GntR"/>
</dbReference>
<evidence type="ECO:0000256" key="1">
    <source>
        <dbReference type="ARBA" id="ARBA00023015"/>
    </source>
</evidence>
<dbReference type="Gene3D" id="1.10.10.10">
    <property type="entry name" value="Winged helix-like DNA-binding domain superfamily/Winged helix DNA-binding domain"/>
    <property type="match status" value="1"/>
</dbReference>
<name>A0ABV7UYH6_9SPHN</name>
<keyword evidence="2" id="KW-0238">DNA-binding</keyword>
<dbReference type="SMART" id="SM00895">
    <property type="entry name" value="FCD"/>
    <property type="match status" value="1"/>
</dbReference>
<gene>
    <name evidence="5" type="ORF">ACFOOT_00940</name>
</gene>
<dbReference type="EMBL" id="JBHRYE010000002">
    <property type="protein sequence ID" value="MFC3669979.1"/>
    <property type="molecule type" value="Genomic_DNA"/>
</dbReference>
<evidence type="ECO:0000259" key="4">
    <source>
        <dbReference type="PROSITE" id="PS50949"/>
    </source>
</evidence>
<dbReference type="PROSITE" id="PS50949">
    <property type="entry name" value="HTH_GNTR"/>
    <property type="match status" value="1"/>
</dbReference>
<comment type="caution">
    <text evidence="5">The sequence shown here is derived from an EMBL/GenBank/DDBJ whole genome shotgun (WGS) entry which is preliminary data.</text>
</comment>
<reference evidence="6" key="1">
    <citation type="journal article" date="2019" name="Int. J. Syst. Evol. Microbiol.">
        <title>The Global Catalogue of Microorganisms (GCM) 10K type strain sequencing project: providing services to taxonomists for standard genome sequencing and annotation.</title>
        <authorList>
            <consortium name="The Broad Institute Genomics Platform"/>
            <consortium name="The Broad Institute Genome Sequencing Center for Infectious Disease"/>
            <person name="Wu L."/>
            <person name="Ma J."/>
        </authorList>
    </citation>
    <scope>NUCLEOTIDE SEQUENCE [LARGE SCALE GENOMIC DNA]</scope>
    <source>
        <strain evidence="6">KCTC 42224</strain>
    </source>
</reference>
<proteinExistence type="predicted"/>
<organism evidence="5 6">
    <name type="scientific">Novosphingobium pokkalii</name>
    <dbReference type="NCBI Taxonomy" id="1770194"/>
    <lineage>
        <taxon>Bacteria</taxon>
        <taxon>Pseudomonadati</taxon>
        <taxon>Pseudomonadota</taxon>
        <taxon>Alphaproteobacteria</taxon>
        <taxon>Sphingomonadales</taxon>
        <taxon>Sphingomonadaceae</taxon>
        <taxon>Novosphingobium</taxon>
    </lineage>
</organism>
<dbReference type="InterPro" id="IPR036390">
    <property type="entry name" value="WH_DNA-bd_sf"/>
</dbReference>
<dbReference type="Gene3D" id="1.20.120.530">
    <property type="entry name" value="GntR ligand-binding domain-like"/>
    <property type="match status" value="1"/>
</dbReference>
<dbReference type="Proteomes" id="UP001595683">
    <property type="component" value="Unassembled WGS sequence"/>
</dbReference>
<dbReference type="Pfam" id="PF00392">
    <property type="entry name" value="GntR"/>
    <property type="match status" value="1"/>
</dbReference>
<dbReference type="SMART" id="SM00345">
    <property type="entry name" value="HTH_GNTR"/>
    <property type="match status" value="1"/>
</dbReference>
<keyword evidence="6" id="KW-1185">Reference proteome</keyword>
<dbReference type="RefSeq" id="WP_229815271.1">
    <property type="nucleotide sequence ID" value="NZ_BMZP01000009.1"/>
</dbReference>
<keyword evidence="1" id="KW-0805">Transcription regulation</keyword>
<evidence type="ECO:0000313" key="5">
    <source>
        <dbReference type="EMBL" id="MFC3669979.1"/>
    </source>
</evidence>
<accession>A0ABV7UYH6</accession>
<sequence>MQDNPMNPAEEAPSLLLSERIRIALADEITAGSLVPGATLDEQQIGDRFGASRTPVREAIRQLSAVGLVEMRPRRGAVVSGFTTQRIIDMFEMSAEIEAMCVRLAAYRMNPMERSRLAQLHEDSLAMVEAGDIDAYDRMNWSFHQVIYEGTHNAFIAEQAMALRDRMAAFRRTQLRETGRPVRSREEHGDVVSAIMRGDGEEAARCMRAHMFNASIALERFTAKREEMGGG</sequence>
<dbReference type="SUPFAM" id="SSF48008">
    <property type="entry name" value="GntR ligand-binding domain-like"/>
    <property type="match status" value="1"/>
</dbReference>
<keyword evidence="3" id="KW-0804">Transcription</keyword>
<feature type="domain" description="HTH gntR-type" evidence="4">
    <location>
        <begin position="15"/>
        <end position="82"/>
    </location>
</feature>
<dbReference type="PANTHER" id="PTHR43537">
    <property type="entry name" value="TRANSCRIPTIONAL REGULATOR, GNTR FAMILY"/>
    <property type="match status" value="1"/>
</dbReference>
<evidence type="ECO:0000313" key="6">
    <source>
        <dbReference type="Proteomes" id="UP001595683"/>
    </source>
</evidence>
<dbReference type="Pfam" id="PF07729">
    <property type="entry name" value="FCD"/>
    <property type="match status" value="1"/>
</dbReference>
<dbReference type="InterPro" id="IPR036388">
    <property type="entry name" value="WH-like_DNA-bd_sf"/>
</dbReference>
<protein>
    <submittedName>
        <fullName evidence="5">GntR family transcriptional regulator</fullName>
    </submittedName>
</protein>
<evidence type="ECO:0000256" key="2">
    <source>
        <dbReference type="ARBA" id="ARBA00023125"/>
    </source>
</evidence>